<dbReference type="EMBL" id="LSDL01000145">
    <property type="protein sequence ID" value="KXB74564.1"/>
    <property type="molecule type" value="Genomic_DNA"/>
</dbReference>
<reference evidence="1 2" key="1">
    <citation type="submission" date="2016-01" db="EMBL/GenBank/DDBJ databases">
        <authorList>
            <person name="Oliw E.H."/>
        </authorList>
    </citation>
    <scope>NUCLEOTIDE SEQUENCE [LARGE SCALE GENOMIC DNA]</scope>
    <source>
        <strain evidence="1 2">DNF00307</strain>
    </source>
</reference>
<dbReference type="RefSeq" id="WP_060933348.1">
    <property type="nucleotide sequence ID" value="NZ_KQ960572.1"/>
</dbReference>
<evidence type="ECO:0000313" key="2">
    <source>
        <dbReference type="Proteomes" id="UP000070531"/>
    </source>
</evidence>
<sequence length="61" mass="6850">MKGFNLTMSQALYDTSYANLIMLGATLPSYDSGKKDGRTQSIKADDPKNKKKVENFFNNIE</sequence>
<dbReference type="STRING" id="419005.HMPREF1860_02003"/>
<proteinExistence type="predicted"/>
<organism evidence="1">
    <name type="scientific">Prevotella amnii</name>
    <dbReference type="NCBI Taxonomy" id="419005"/>
    <lineage>
        <taxon>Bacteria</taxon>
        <taxon>Pseudomonadati</taxon>
        <taxon>Bacteroidota</taxon>
        <taxon>Bacteroidia</taxon>
        <taxon>Bacteroidales</taxon>
        <taxon>Prevotellaceae</taxon>
        <taxon>Prevotella</taxon>
    </lineage>
</organism>
<comment type="caution">
    <text evidence="1">The sequence shown here is derived from an EMBL/GenBank/DDBJ whole genome shotgun (WGS) entry which is preliminary data.</text>
</comment>
<evidence type="ECO:0000313" key="1">
    <source>
        <dbReference type="EMBL" id="KXB74564.1"/>
    </source>
</evidence>
<dbReference type="AlphaFoldDB" id="A0A134B3Q7"/>
<protein>
    <submittedName>
        <fullName evidence="1">Uncharacterized protein</fullName>
    </submittedName>
</protein>
<name>A0A134B3Q7_9BACT</name>
<gene>
    <name evidence="1" type="ORF">HMPREF1860_02003</name>
</gene>
<dbReference type="Proteomes" id="UP000070531">
    <property type="component" value="Unassembled WGS sequence"/>
</dbReference>
<dbReference type="PATRIC" id="fig|419005.5.peg.2007"/>
<accession>A0A134B3Q7</accession>